<dbReference type="PATRIC" id="fig|1028307.3.peg.4424"/>
<dbReference type="InterPro" id="IPR056950">
    <property type="entry name" value="Phage_tail_terminator_3"/>
</dbReference>
<organism evidence="1 2">
    <name type="scientific">Klebsiella aerogenes (strain ATCC 13048 / DSM 30053 / CCUG 1429 / JCM 1235 / KCTC 2190 / NBRC 13534 / NCIMB 10102 / NCTC 10006 / CDC 819-56)</name>
    <name type="common">Enterobacter aerogenes</name>
    <dbReference type="NCBI Taxonomy" id="1028307"/>
    <lineage>
        <taxon>Bacteria</taxon>
        <taxon>Pseudomonadati</taxon>
        <taxon>Pseudomonadota</taxon>
        <taxon>Gammaproteobacteria</taxon>
        <taxon>Enterobacterales</taxon>
        <taxon>Enterobacteriaceae</taxon>
        <taxon>Klebsiella/Raoultella group</taxon>
        <taxon>Klebsiella</taxon>
    </lineage>
</organism>
<protein>
    <submittedName>
        <fullName evidence="1">Uncharacterized protein</fullName>
    </submittedName>
</protein>
<reference evidence="1 2" key="1">
    <citation type="journal article" date="2012" name="J. Bacteriol.">
        <title>Complete genome sequence of Enterobacter aerogenes KCTC 2190.</title>
        <authorList>
            <person name="Shin S.H."/>
            <person name="Kim S."/>
            <person name="Kim J.Y."/>
            <person name="Lee S."/>
            <person name="Um Y."/>
            <person name="Oh M.K."/>
            <person name="Kim Y.R."/>
            <person name="Lee J."/>
            <person name="Yang K.S."/>
        </authorList>
    </citation>
    <scope>NUCLEOTIDE SEQUENCE [LARGE SCALE GENOMIC DNA]</scope>
    <source>
        <strain evidence="1 2">KCTC 2190</strain>
    </source>
</reference>
<proteinExistence type="predicted"/>
<gene>
    <name evidence="1" type="ordered locus">EAE_22255</name>
</gene>
<dbReference type="Proteomes" id="UP000008881">
    <property type="component" value="Chromosome"/>
</dbReference>
<dbReference type="OrthoDB" id="6580129at2"/>
<dbReference type="Pfam" id="PF23842">
    <property type="entry name" value="Phage_tail_terminator_3"/>
    <property type="match status" value="1"/>
</dbReference>
<keyword evidence="2" id="KW-1185">Reference proteome</keyword>
<dbReference type="EMBL" id="CP002824">
    <property type="protein sequence ID" value="AEG99350.1"/>
    <property type="molecule type" value="Genomic_DNA"/>
</dbReference>
<dbReference type="AlphaFoldDB" id="A0A0H3FU71"/>
<name>A0A0H3FU71_KLEAK</name>
<evidence type="ECO:0000313" key="1">
    <source>
        <dbReference type="EMBL" id="AEG99350.1"/>
    </source>
</evidence>
<dbReference type="HOGENOM" id="CLU_161933_0_0_6"/>
<sequence length="129" mass="14098">MNPPMHKRVRNIFVDAGLTAGYTVQSLTWTDTGKLTERFIIFRPNGGTAVDRDMAADYYVLVDVITGKSAGDYAKSETDVQAIIDYVKQNPMTNACIGQISNLGGTPSPVMTAEGRMVWRLQFACLFGG</sequence>
<accession>A0A0H3FU71</accession>
<dbReference type="GeneID" id="93312621"/>
<dbReference type="eggNOG" id="ENOG5030RQI">
    <property type="taxonomic scope" value="Bacteria"/>
</dbReference>
<evidence type="ECO:0000313" key="2">
    <source>
        <dbReference type="Proteomes" id="UP000008881"/>
    </source>
</evidence>
<dbReference type="RefSeq" id="WP_015705870.1">
    <property type="nucleotide sequence ID" value="NC_015663.1"/>
</dbReference>
<dbReference type="KEGG" id="eae:EAE_22255"/>